<reference evidence="6" key="4">
    <citation type="journal article" date="2016" name="BMC Genomics">
        <title>Gene evolution and gene expression after whole genome duplication in fish: the PhyloFish database.</title>
        <authorList>
            <person name="Pasquier J."/>
            <person name="Cabau C."/>
            <person name="Nguyen T."/>
            <person name="Jouanno E."/>
            <person name="Severac D."/>
            <person name="Braasch I."/>
            <person name="Journot L."/>
            <person name="Pontarotti P."/>
            <person name="Klopp C."/>
            <person name="Postlethwait J.H."/>
            <person name="Guiguen Y."/>
            <person name="Bobe J."/>
        </authorList>
    </citation>
    <scope>NUCLEOTIDE SEQUENCE</scope>
    <source>
        <strain evidence="6">Tuebingen</strain>
    </source>
</reference>
<dbReference type="OMA" id="IYIPVVY"/>
<evidence type="ECO:0000256" key="1">
    <source>
        <dbReference type="ARBA" id="ARBA00009403"/>
    </source>
</evidence>
<reference evidence="6" key="7">
    <citation type="submission" date="2025-04" db="UniProtKB">
        <authorList>
            <consortium name="RefSeq"/>
        </authorList>
    </citation>
    <scope>IDENTIFICATION</scope>
    <source>
        <strain evidence="6">Tuebingen</strain>
    </source>
</reference>
<dbReference type="OrthoDB" id="6115262at2759"/>
<name>A0A2R8RU89_DANRE</name>
<dbReference type="GeneTree" id="ENSGT00920000150777"/>
<evidence type="ECO:0000313" key="4">
    <source>
        <dbReference type="Ensembl" id="ENSDARP00000152944"/>
    </source>
</evidence>
<evidence type="ECO:0000256" key="2">
    <source>
        <dbReference type="ARBA" id="ARBA00022690"/>
    </source>
</evidence>
<protein>
    <submittedName>
        <fullName evidence="4">Cystatin 14b, tandem duplicate 2</fullName>
    </submittedName>
    <submittedName>
        <fullName evidence="6">Cystatin-like</fullName>
    </submittedName>
</protein>
<evidence type="ECO:0000313" key="7">
    <source>
        <dbReference type="ZFIN" id="ZDB-GENE-140912-1"/>
    </source>
</evidence>
<dbReference type="Proteomes" id="UP000000437">
    <property type="component" value="Chromosome 5"/>
</dbReference>
<keyword evidence="3" id="KW-0789">Thiol protease inhibitor</keyword>
<dbReference type="AGR" id="ZFIN:ZDB-GENE-140912-1"/>
<reference evidence="6" key="1">
    <citation type="journal article" date="2008" name="PLoS ONE">
        <title>Transcriptomic analyses reveal novel genes with sexually dimorphic expression in the zebrafish gonad and brain.</title>
        <authorList>
            <person name="Sreenivasan R."/>
            <person name="Cai M."/>
            <person name="Bartfai R."/>
            <person name="Wang X."/>
            <person name="Christoffels A."/>
            <person name="Orban L."/>
        </authorList>
    </citation>
    <scope>NUCLEOTIDE SEQUENCE</scope>
    <source>
        <strain evidence="6">Tuebingen</strain>
    </source>
</reference>
<reference evidence="4" key="5">
    <citation type="submission" date="2018-04" db="UniProtKB">
        <authorList>
            <consortium name="Ensembl"/>
        </authorList>
    </citation>
    <scope>IDENTIFICATION</scope>
    <source>
        <strain evidence="4">Tuebingen</strain>
    </source>
</reference>
<dbReference type="KEGG" id="dre:101886968"/>
<organism evidence="4">
    <name type="scientific">Danio rerio</name>
    <name type="common">Zebrafish</name>
    <name type="synonym">Brachydanio rerio</name>
    <dbReference type="NCBI Taxonomy" id="7955"/>
    <lineage>
        <taxon>Eukaryota</taxon>
        <taxon>Metazoa</taxon>
        <taxon>Chordata</taxon>
        <taxon>Craniata</taxon>
        <taxon>Vertebrata</taxon>
        <taxon>Euteleostomi</taxon>
        <taxon>Actinopterygii</taxon>
        <taxon>Neopterygii</taxon>
        <taxon>Teleostei</taxon>
        <taxon>Ostariophysi</taxon>
        <taxon>Cypriniformes</taxon>
        <taxon>Danionidae</taxon>
        <taxon>Danioninae</taxon>
        <taxon>Danio</taxon>
    </lineage>
</organism>
<evidence type="ECO:0000256" key="3">
    <source>
        <dbReference type="ARBA" id="ARBA00022704"/>
    </source>
</evidence>
<reference evidence="6" key="3">
    <citation type="journal article" date="2014" name="Cell Rep.">
        <title>Hypoxia-inducible factor 3 is an oxygen-dependent transcription activator and regulates a distinct transcriptional response to hypoxia.</title>
        <authorList>
            <person name="Zhang P."/>
            <person name="Yao Q."/>
            <person name="Lu L."/>
            <person name="Li Y."/>
            <person name="Chen P.J."/>
            <person name="Duan C."/>
        </authorList>
    </citation>
    <scope>NUCLEOTIDE SEQUENCE</scope>
    <source>
        <strain evidence="6">Tuebingen</strain>
    </source>
</reference>
<dbReference type="PaxDb" id="7955-ENSDARP00000104528"/>
<accession>A0A8M2BFW4</accession>
<keyword evidence="8" id="KW-1267">Proteomics identification</keyword>
<dbReference type="Gene3D" id="3.10.450.10">
    <property type="match status" value="1"/>
</dbReference>
<dbReference type="GO" id="GO:0004869">
    <property type="term" value="F:cysteine-type endopeptidase inhibitor activity"/>
    <property type="evidence" value="ECO:0000318"/>
    <property type="project" value="GO_Central"/>
</dbReference>
<dbReference type="Ensembl" id="ENSDART00000180952.1">
    <property type="protein sequence ID" value="ENSDARP00000152944.1"/>
    <property type="gene ID" value="ENSDARG00000112540.1"/>
</dbReference>
<reference evidence="6" key="6">
    <citation type="journal article" date="2019" name="Sci. Rep.">
        <title>A novel zebrafish model to emulate lung injury by folate deficiency-induced swim bladder defectiveness and protease/antiprotease expression imbalance.</title>
        <authorList>
            <person name="Lee G.H."/>
            <person name="Cheng N.W."/>
            <person name="Yu H.H."/>
            <person name="Tsai J.N."/>
            <person name="Liu T."/>
            <person name="Wen Z.H."/>
            <person name="Chen B.H."/>
            <person name="Fu T.F."/>
        </authorList>
    </citation>
    <scope>NUCLEOTIDE SEQUENCE</scope>
    <source>
        <strain evidence="6">Tuebingen</strain>
    </source>
</reference>
<reference evidence="4 5" key="2">
    <citation type="journal article" date="2013" name="Nature">
        <title>The zebrafish reference genome sequence and its relationship to the human genome.</title>
        <authorList>
            <consortium name="Genome Reference Consortium Zebrafish"/>
            <person name="Howe K."/>
            <person name="Clark M.D."/>
            <person name="Torroja C.F."/>
            <person name="Torrance J."/>
            <person name="Berthelot C."/>
            <person name="Muffato M."/>
            <person name="Collins J.E."/>
            <person name="Humphray S."/>
            <person name="McLaren K."/>
            <person name="Matthews L."/>
            <person name="McLaren S."/>
            <person name="Sealy I."/>
            <person name="Caccamo M."/>
            <person name="Churcher C."/>
            <person name="Scott C."/>
            <person name="Barrett J.C."/>
            <person name="Koch R."/>
            <person name="Rauch G.J."/>
            <person name="White S."/>
            <person name="Chow W."/>
            <person name="Kilian B."/>
            <person name="Quintais L.T."/>
            <person name="Guerra-Assuncao J.A."/>
            <person name="Zhou Y."/>
            <person name="Gu Y."/>
            <person name="Yen J."/>
            <person name="Vogel J.H."/>
            <person name="Eyre T."/>
            <person name="Redmond S."/>
            <person name="Banerjee R."/>
            <person name="Chi J."/>
            <person name="Fu B."/>
            <person name="Langley E."/>
            <person name="Maguire S.F."/>
            <person name="Laird G.K."/>
            <person name="Lloyd D."/>
            <person name="Kenyon E."/>
            <person name="Donaldson S."/>
            <person name="Sehra H."/>
            <person name="Almeida-King J."/>
            <person name="Loveland J."/>
            <person name="Trevanion S."/>
            <person name="Jones M."/>
            <person name="Quail M."/>
            <person name="Willey D."/>
            <person name="Hunt A."/>
            <person name="Burton J."/>
            <person name="Sims S."/>
            <person name="McLay K."/>
            <person name="Plumb B."/>
            <person name="Davis J."/>
            <person name="Clee C."/>
            <person name="Oliver K."/>
            <person name="Clark R."/>
            <person name="Riddle C."/>
            <person name="Elliot D."/>
            <person name="Eliott D."/>
            <person name="Threadgold G."/>
            <person name="Harden G."/>
            <person name="Ware D."/>
            <person name="Begum S."/>
            <person name="Mortimore B."/>
            <person name="Mortimer B."/>
            <person name="Kerry G."/>
            <person name="Heath P."/>
            <person name="Phillimore B."/>
            <person name="Tracey A."/>
            <person name="Corby N."/>
            <person name="Dunn M."/>
            <person name="Johnson C."/>
            <person name="Wood J."/>
            <person name="Clark S."/>
            <person name="Pelan S."/>
            <person name="Griffiths G."/>
            <person name="Smith M."/>
            <person name="Glithero R."/>
            <person name="Howden P."/>
            <person name="Barker N."/>
            <person name="Lloyd C."/>
            <person name="Stevens C."/>
            <person name="Harley J."/>
            <person name="Holt K."/>
            <person name="Panagiotidis G."/>
            <person name="Lovell J."/>
            <person name="Beasley H."/>
            <person name="Henderson C."/>
            <person name="Gordon D."/>
            <person name="Auger K."/>
            <person name="Wright D."/>
            <person name="Collins J."/>
            <person name="Raisen C."/>
            <person name="Dyer L."/>
            <person name="Leung K."/>
            <person name="Robertson L."/>
            <person name="Ambridge K."/>
            <person name="Leongamornlert D."/>
            <person name="McGuire S."/>
            <person name="Gilderthorp R."/>
            <person name="Griffiths C."/>
            <person name="Manthravadi D."/>
            <person name="Nichol S."/>
            <person name="Barker G."/>
            <person name="Whitehead S."/>
            <person name="Kay M."/>
            <person name="Brown J."/>
            <person name="Murnane C."/>
            <person name="Gray E."/>
            <person name="Humphries M."/>
            <person name="Sycamore N."/>
            <person name="Barker D."/>
            <person name="Saunders D."/>
            <person name="Wallis J."/>
            <person name="Babbage A."/>
            <person name="Hammond S."/>
            <person name="Mashreghi-Mohammadi M."/>
            <person name="Barr L."/>
            <person name="Martin S."/>
            <person name="Wray P."/>
            <person name="Ellington A."/>
            <person name="Matthews N."/>
            <person name="Ellwood M."/>
            <person name="Woodmansey R."/>
            <person name="Clark G."/>
            <person name="Cooper J."/>
            <person name="Cooper J."/>
            <person name="Tromans A."/>
            <person name="Grafham D."/>
            <person name="Skuce C."/>
            <person name="Pandian R."/>
            <person name="Andrews R."/>
            <person name="Harrison E."/>
            <person name="Kimberley A."/>
            <person name="Garnett J."/>
            <person name="Fosker N."/>
            <person name="Hall R."/>
            <person name="Garner P."/>
            <person name="Kelly D."/>
            <person name="Bird C."/>
            <person name="Palmer S."/>
            <person name="Gehring I."/>
            <person name="Berger A."/>
            <person name="Dooley C.M."/>
            <person name="Ersan-Urun Z."/>
            <person name="Eser C."/>
            <person name="Geiger H."/>
            <person name="Geisler M."/>
            <person name="Karotki L."/>
            <person name="Kirn A."/>
            <person name="Konantz J."/>
            <person name="Konantz M."/>
            <person name="Oberlander M."/>
            <person name="Rudolph-Geiger S."/>
            <person name="Teucke M."/>
            <person name="Lanz C."/>
            <person name="Raddatz G."/>
            <person name="Osoegawa K."/>
            <person name="Zhu B."/>
            <person name="Rapp A."/>
            <person name="Widaa S."/>
            <person name="Langford C."/>
            <person name="Yang F."/>
            <person name="Schuster S.C."/>
            <person name="Carter N.P."/>
            <person name="Harrow J."/>
            <person name="Ning Z."/>
            <person name="Herrero J."/>
            <person name="Searle S.M."/>
            <person name="Enright A."/>
            <person name="Geisler R."/>
            <person name="Plasterk R.H."/>
            <person name="Lee C."/>
            <person name="Westerfield M."/>
            <person name="de Jong P.J."/>
            <person name="Zon L.I."/>
            <person name="Postlethwait J.H."/>
            <person name="Nusslein-Volhard C."/>
            <person name="Hubbard T.J."/>
            <person name="Roest Crollius H."/>
            <person name="Rogers J."/>
            <person name="Stemple D.L."/>
        </authorList>
    </citation>
    <scope>NUCLEOTIDE SEQUENCE [LARGE SCALE GENOMIC DNA]</scope>
    <source>
        <strain evidence="4 5">Tuebingen</strain>
    </source>
</reference>
<evidence type="ECO:0000313" key="6">
    <source>
        <dbReference type="RefSeq" id="NP_001373748.1"/>
    </source>
</evidence>
<sequence>MSEAKAGAWSNEAPVTLEVLKICLQVKETIQAKIPVNCDDFIPHTFRSQLVAGTNYLVKVFIAGDECAHVWIFQDLPCNGGKLTVPDVQFPKKFDDPLNLPKK</sequence>
<keyword evidence="2" id="KW-0646">Protease inhibitor</keyword>
<dbReference type="AlphaFoldDB" id="A0A2R8RU89"/>
<dbReference type="SUPFAM" id="SSF54403">
    <property type="entry name" value="Cystatin/monellin"/>
    <property type="match status" value="1"/>
</dbReference>
<dbReference type="GO" id="GO:0005829">
    <property type="term" value="C:cytosol"/>
    <property type="evidence" value="ECO:0000318"/>
    <property type="project" value="GO_Central"/>
</dbReference>
<dbReference type="PRINTS" id="PR00295">
    <property type="entry name" value="STEFINA"/>
</dbReference>
<dbReference type="EMBL" id="FO834903">
    <property type="status" value="NOT_ANNOTATED_CDS"/>
    <property type="molecule type" value="Genomic_DNA"/>
</dbReference>
<dbReference type="InterPro" id="IPR001713">
    <property type="entry name" value="Prot_inh_stefin"/>
</dbReference>
<keyword evidence="5" id="KW-1185">Reference proteome</keyword>
<evidence type="ECO:0007829" key="8">
    <source>
        <dbReference type="PeptideAtlas" id="A0A2R8RU89"/>
    </source>
</evidence>
<dbReference type="GeneID" id="101886968"/>
<dbReference type="PANTHER" id="PTHR11414:SF21">
    <property type="entry name" value="CYSTATIN 14A, TANDEM DUPLICATE 1-RELATED"/>
    <property type="match status" value="1"/>
</dbReference>
<dbReference type="InterPro" id="IPR046350">
    <property type="entry name" value="Cystatin_sf"/>
</dbReference>
<accession>A0A2R8RU89</accession>
<comment type="similarity">
    <text evidence="1">Belongs to the cystatin family.</text>
</comment>
<dbReference type="SMR" id="A0A2R8RU89"/>
<proteinExistence type="evidence at protein level"/>
<evidence type="ECO:0000313" key="5">
    <source>
        <dbReference type="Proteomes" id="UP000000437"/>
    </source>
</evidence>
<dbReference type="PANTHER" id="PTHR11414">
    <property type="entry name" value="CYSTATIN FAMILY MEMBER"/>
    <property type="match status" value="1"/>
</dbReference>
<dbReference type="ZFIN" id="ZDB-GENE-140912-1">
    <property type="gene designation" value="cst14b.2"/>
</dbReference>
<gene>
    <name evidence="4 6 7" type="primary">cst14b.2</name>
    <name evidence="6" type="synonym">ctsb-like</name>
</gene>
<dbReference type="Bgee" id="ENSDARG00000112540">
    <property type="expression patterns" value="Expressed in granulocyte and 13 other cell types or tissues"/>
</dbReference>
<dbReference type="RefSeq" id="NP_001373748.1">
    <property type="nucleotide sequence ID" value="NM_001386819.1"/>
</dbReference>
<dbReference type="CTD" id="101886968"/>
<dbReference type="STRING" id="7955.ENSDARP00000152944"/>